<sequence length="75" mass="8059">MTSIKKFTVGDSVVLKQQEDAVFEVVATKSQAHTSPEGDAVSVPPGYDYVLRPFDPAAHSAPYAYAKADEIDVAM</sequence>
<reference evidence="1 2" key="1">
    <citation type="submission" date="2019-06" db="EMBL/GenBank/DDBJ databases">
        <authorList>
            <person name="Srinivasan S."/>
        </authorList>
    </citation>
    <scope>NUCLEOTIDE SEQUENCE [LARGE SCALE GENOMIC DNA]</scope>
    <source>
        <strain evidence="1 2">17J68-5</strain>
    </source>
</reference>
<accession>A0A5B7ZX11</accession>
<dbReference type="Proteomes" id="UP000305398">
    <property type="component" value="Chromosome"/>
</dbReference>
<keyword evidence="2" id="KW-1185">Reference proteome</keyword>
<name>A0A5B7ZX11_9BACT</name>
<dbReference type="AlphaFoldDB" id="A0A5B7ZX11"/>
<gene>
    <name evidence="1" type="ORF">FHG12_05145</name>
</gene>
<dbReference type="KEGG" id="hyj:FHG12_05145"/>
<evidence type="ECO:0000313" key="1">
    <source>
        <dbReference type="EMBL" id="QDA59528.1"/>
    </source>
</evidence>
<dbReference type="RefSeq" id="WP_139514709.1">
    <property type="nucleotide sequence ID" value="NZ_CP040896.1"/>
</dbReference>
<evidence type="ECO:0000313" key="2">
    <source>
        <dbReference type="Proteomes" id="UP000305398"/>
    </source>
</evidence>
<dbReference type="EMBL" id="CP040896">
    <property type="protein sequence ID" value="QDA59528.1"/>
    <property type="molecule type" value="Genomic_DNA"/>
</dbReference>
<proteinExistence type="predicted"/>
<protein>
    <submittedName>
        <fullName evidence="1">Uncharacterized protein</fullName>
    </submittedName>
</protein>
<organism evidence="1 2">
    <name type="scientific">Hymenobacter jejuensis</name>
    <dbReference type="NCBI Taxonomy" id="2502781"/>
    <lineage>
        <taxon>Bacteria</taxon>
        <taxon>Pseudomonadati</taxon>
        <taxon>Bacteroidota</taxon>
        <taxon>Cytophagia</taxon>
        <taxon>Cytophagales</taxon>
        <taxon>Hymenobacteraceae</taxon>
        <taxon>Hymenobacter</taxon>
    </lineage>
</organism>